<dbReference type="InParanoid" id="A0A6P7X5R9"/>
<dbReference type="Pfam" id="PF00501">
    <property type="entry name" value="AMP-binding"/>
    <property type="match status" value="1"/>
</dbReference>
<dbReference type="CDD" id="cd05933">
    <property type="entry name" value="ACSBG_like"/>
    <property type="match status" value="1"/>
</dbReference>
<dbReference type="OrthoDB" id="3633556at2759"/>
<sequence>MAAEGPKWMTEQSLHTVSSWSTDLASESFVDISPSKDDVDSPAVAGHGLWRGVQTRIGSDVSSLVLINGEDSMSQQEATDEESERAPILIQINPGTPEKYQNSPELTQDRWVASEMMDSRAPPDPGMGHGSPVAIAGEQGTADSELLSKTLVASAESTPVKDQEQNISTVTSDQQDDEWSRETESRPAQQDLVTTVTQRNLSHPEDSPVPPSPTLQSTREAALVDVDRAPDAAGSISSLTVKDYSGTSCWCGLTWLDDKQECLSVNMEENWEQSNLGPADDLWTTKCDGLVRLRMDETRYGSEPPVTVHQLFQQAVQQYGDWPALAVKKDGQWETITYLQYYQSCQTAAKGFLKLGLQPYHGVGIIGFNAPEWFFSSIGAIMAGGFSAGIYTTNSPEACQYVADTCAANVLVVENHHQLTKILQIQDHLPHLKAIIQYHDDLKEKRPNLYTWKEFMQLGSDVPDSQLDEIMASQKANQCCTLIYTSGTTGNAKAVMLSHDNLTWTVKSVGKILEVGPHEVIVSYLPLNHIAAQFQDIWVPIASGGTTYFAEPDAIKGSLVTTLQEVHPTILLGVPRVWEKIHEKMTALSSKSSLIQRTVAAWAKSIGLQASYNRMNGNNYVPWGYTLANILVFKRVAAALGLDRCTRCLTGGAPISKDTLEYFMSLNMPLLELYGMSECSGPNTVSSQTAFHITSCGKEIPGSSIRIDKPDEDGNGEICFWGRHVFMGYLNMKDLTEEAIDNQGWLHSGDFGKHDEHGFLYITGRIKELIITSGGENIAPAIIEERLKEEVPIISNAMLIGDRRKFLSMLLTLKCKIDPGSGDTLDELAPEAIHFCQELGSTATRVSEVISSKDEAVYKAIQEGMDRVNRRAVSNAQKVQKWTILSKDFSIIGGELGPTMKLKRPVVLKMYKNEIEDFYQE</sequence>
<dbReference type="SUPFAM" id="SSF56801">
    <property type="entry name" value="Acetyl-CoA synthetase-like"/>
    <property type="match status" value="1"/>
</dbReference>
<dbReference type="EC" id="6.2.1.3" evidence="4"/>
<evidence type="ECO:0000256" key="3">
    <source>
        <dbReference type="ARBA" id="ARBA00023098"/>
    </source>
</evidence>
<dbReference type="GO" id="GO:0004467">
    <property type="term" value="F:long-chain fatty acid-CoA ligase activity"/>
    <property type="evidence" value="ECO:0007669"/>
    <property type="project" value="UniProtKB-EC"/>
</dbReference>
<dbReference type="InterPro" id="IPR042099">
    <property type="entry name" value="ANL_N_sf"/>
</dbReference>
<dbReference type="GO" id="GO:0016020">
    <property type="term" value="C:membrane"/>
    <property type="evidence" value="ECO:0007669"/>
    <property type="project" value="TreeGrafter"/>
</dbReference>
<dbReference type="AlphaFoldDB" id="A0A6P7X5R9"/>
<feature type="compositionally biased region" description="Polar residues" evidence="5">
    <location>
        <begin position="186"/>
        <end position="201"/>
    </location>
</feature>
<organism evidence="7 8">
    <name type="scientific">Microcaecilia unicolor</name>
    <dbReference type="NCBI Taxonomy" id="1415580"/>
    <lineage>
        <taxon>Eukaryota</taxon>
        <taxon>Metazoa</taxon>
        <taxon>Chordata</taxon>
        <taxon>Craniata</taxon>
        <taxon>Vertebrata</taxon>
        <taxon>Euteleostomi</taxon>
        <taxon>Amphibia</taxon>
        <taxon>Gymnophiona</taxon>
        <taxon>Siphonopidae</taxon>
        <taxon>Microcaecilia</taxon>
    </lineage>
</organism>
<keyword evidence="3" id="KW-0443">Lipid metabolism</keyword>
<dbReference type="RefSeq" id="XP_030048651.1">
    <property type="nucleotide sequence ID" value="XM_030192791.1"/>
</dbReference>
<name>A0A6P7X5R9_9AMPH</name>
<evidence type="ECO:0000313" key="7">
    <source>
        <dbReference type="Proteomes" id="UP000515156"/>
    </source>
</evidence>
<dbReference type="PANTHER" id="PTHR43272">
    <property type="entry name" value="LONG-CHAIN-FATTY-ACID--COA LIGASE"/>
    <property type="match status" value="1"/>
</dbReference>
<evidence type="ECO:0000256" key="5">
    <source>
        <dbReference type="SAM" id="MobiDB-lite"/>
    </source>
</evidence>
<keyword evidence="7" id="KW-1185">Reference proteome</keyword>
<dbReference type="GO" id="GO:0005783">
    <property type="term" value="C:endoplasmic reticulum"/>
    <property type="evidence" value="ECO:0007669"/>
    <property type="project" value="TreeGrafter"/>
</dbReference>
<evidence type="ECO:0000313" key="8">
    <source>
        <dbReference type="RefSeq" id="XP_030048651.1"/>
    </source>
</evidence>
<protein>
    <recommendedName>
        <fullName evidence="4">long-chain-fatty-acid--CoA ligase</fullName>
        <ecNumber evidence="4">6.2.1.3</ecNumber>
    </recommendedName>
</protein>
<proteinExistence type="predicted"/>
<dbReference type="GeneID" id="115462790"/>
<dbReference type="FunCoup" id="A0A6P7X5R9">
    <property type="interactions" value="429"/>
</dbReference>
<feature type="region of interest" description="Disordered" evidence="5">
    <location>
        <begin position="1"/>
        <end position="20"/>
    </location>
</feature>
<evidence type="ECO:0000256" key="4">
    <source>
        <dbReference type="ARBA" id="ARBA00026121"/>
    </source>
</evidence>
<evidence type="ECO:0000256" key="1">
    <source>
        <dbReference type="ARBA" id="ARBA00022598"/>
    </source>
</evidence>
<dbReference type="PANTHER" id="PTHR43272:SF80">
    <property type="entry name" value="LONG-CHAIN-FATTY-ACID--COA LIGASE ACSBG2"/>
    <property type="match status" value="1"/>
</dbReference>
<accession>A0A6P7X5R9</accession>
<dbReference type="Pfam" id="PF23562">
    <property type="entry name" value="AMP-binding_C_3"/>
    <property type="match status" value="1"/>
</dbReference>
<feature type="region of interest" description="Disordered" evidence="5">
    <location>
        <begin position="93"/>
        <end position="142"/>
    </location>
</feature>
<dbReference type="Proteomes" id="UP000515156">
    <property type="component" value="Chromosome 2"/>
</dbReference>
<reference evidence="8" key="1">
    <citation type="submission" date="2025-08" db="UniProtKB">
        <authorList>
            <consortium name="RefSeq"/>
        </authorList>
    </citation>
    <scope>IDENTIFICATION</scope>
</reference>
<keyword evidence="1" id="KW-0436">Ligase</keyword>
<dbReference type="InterPro" id="IPR020845">
    <property type="entry name" value="AMP-binding_CS"/>
</dbReference>
<feature type="compositionally biased region" description="Polar residues" evidence="5">
    <location>
        <begin position="10"/>
        <end position="20"/>
    </location>
</feature>
<dbReference type="InterPro" id="IPR000873">
    <property type="entry name" value="AMP-dep_synth/lig_dom"/>
</dbReference>
<dbReference type="PROSITE" id="PS00455">
    <property type="entry name" value="AMP_BINDING"/>
    <property type="match status" value="1"/>
</dbReference>
<keyword evidence="2" id="KW-0276">Fatty acid metabolism</keyword>
<feature type="region of interest" description="Disordered" evidence="5">
    <location>
        <begin position="155"/>
        <end position="217"/>
    </location>
</feature>
<evidence type="ECO:0000256" key="2">
    <source>
        <dbReference type="ARBA" id="ARBA00022832"/>
    </source>
</evidence>
<dbReference type="KEGG" id="muo:115462790"/>
<feature type="domain" description="AMP-dependent synthetase/ligase" evidence="6">
    <location>
        <begin position="312"/>
        <end position="730"/>
    </location>
</feature>
<dbReference type="Gene3D" id="3.40.50.12780">
    <property type="entry name" value="N-terminal domain of ligase-like"/>
    <property type="match status" value="1"/>
</dbReference>
<gene>
    <name evidence="8" type="primary">LOC115462790</name>
</gene>
<evidence type="ECO:0000259" key="6">
    <source>
        <dbReference type="Pfam" id="PF00501"/>
    </source>
</evidence>